<reference evidence="8 9" key="1">
    <citation type="submission" date="2019-02" db="EMBL/GenBank/DDBJ databases">
        <title>Deep-cultivation of Planctomycetes and their phenomic and genomic characterization uncovers novel biology.</title>
        <authorList>
            <person name="Wiegand S."/>
            <person name="Jogler M."/>
            <person name="Boedeker C."/>
            <person name="Pinto D."/>
            <person name="Vollmers J."/>
            <person name="Rivas-Marin E."/>
            <person name="Kohn T."/>
            <person name="Peeters S.H."/>
            <person name="Heuer A."/>
            <person name="Rast P."/>
            <person name="Oberbeckmann S."/>
            <person name="Bunk B."/>
            <person name="Jeske O."/>
            <person name="Meyerdierks A."/>
            <person name="Storesund J.E."/>
            <person name="Kallscheuer N."/>
            <person name="Luecker S."/>
            <person name="Lage O.M."/>
            <person name="Pohl T."/>
            <person name="Merkel B.J."/>
            <person name="Hornburger P."/>
            <person name="Mueller R.-W."/>
            <person name="Bruemmer F."/>
            <person name="Labrenz M."/>
            <person name="Spormann A.M."/>
            <person name="Op den Camp H."/>
            <person name="Overmann J."/>
            <person name="Amann R."/>
            <person name="Jetten M.S.M."/>
            <person name="Mascher T."/>
            <person name="Medema M.H."/>
            <person name="Devos D.P."/>
            <person name="Kaster A.-K."/>
            <person name="Ovreas L."/>
            <person name="Rohde M."/>
            <person name="Galperin M.Y."/>
            <person name="Jogler C."/>
        </authorList>
    </citation>
    <scope>NUCLEOTIDE SEQUENCE [LARGE SCALE GENOMIC DNA]</scope>
    <source>
        <strain evidence="8 9">K23_9</strain>
    </source>
</reference>
<proteinExistence type="inferred from homology"/>
<dbReference type="InterPro" id="IPR018087">
    <property type="entry name" value="Glyco_hydro_5_CS"/>
</dbReference>
<dbReference type="GO" id="GO:0008422">
    <property type="term" value="F:beta-glucosidase activity"/>
    <property type="evidence" value="ECO:0007669"/>
    <property type="project" value="TreeGrafter"/>
</dbReference>
<evidence type="ECO:0000313" key="8">
    <source>
        <dbReference type="EMBL" id="QDT11036.1"/>
    </source>
</evidence>
<accession>A0A517NV86</accession>
<dbReference type="RefSeq" id="WP_145418780.1">
    <property type="nucleotide sequence ID" value="NZ_CP036526.1"/>
</dbReference>
<dbReference type="GO" id="GO:0009986">
    <property type="term" value="C:cell surface"/>
    <property type="evidence" value="ECO:0007669"/>
    <property type="project" value="TreeGrafter"/>
</dbReference>
<dbReference type="InterPro" id="IPR001547">
    <property type="entry name" value="Glyco_hydro_5"/>
</dbReference>
<dbReference type="Gene3D" id="3.20.20.80">
    <property type="entry name" value="Glycosidases"/>
    <property type="match status" value="1"/>
</dbReference>
<feature type="chain" id="PRO_5021838734" evidence="6">
    <location>
        <begin position="30"/>
        <end position="377"/>
    </location>
</feature>
<keyword evidence="9" id="KW-1185">Reference proteome</keyword>
<keyword evidence="3 4" id="KW-0326">Glycosidase</keyword>
<dbReference type="OrthoDB" id="221687at2"/>
<evidence type="ECO:0000256" key="3">
    <source>
        <dbReference type="ARBA" id="ARBA00023295"/>
    </source>
</evidence>
<feature type="signal peptide" evidence="6">
    <location>
        <begin position="1"/>
        <end position="29"/>
    </location>
</feature>
<feature type="region of interest" description="Disordered" evidence="5">
    <location>
        <begin position="308"/>
        <end position="330"/>
    </location>
</feature>
<evidence type="ECO:0000259" key="7">
    <source>
        <dbReference type="Pfam" id="PF00150"/>
    </source>
</evidence>
<organism evidence="8 9">
    <name type="scientific">Stieleria marina</name>
    <dbReference type="NCBI Taxonomy" id="1930275"/>
    <lineage>
        <taxon>Bacteria</taxon>
        <taxon>Pseudomonadati</taxon>
        <taxon>Planctomycetota</taxon>
        <taxon>Planctomycetia</taxon>
        <taxon>Pirellulales</taxon>
        <taxon>Pirellulaceae</taxon>
        <taxon>Stieleria</taxon>
    </lineage>
</organism>
<evidence type="ECO:0000313" key="9">
    <source>
        <dbReference type="Proteomes" id="UP000319817"/>
    </source>
</evidence>
<dbReference type="PROSITE" id="PS00659">
    <property type="entry name" value="GLYCOSYL_HYDROL_F5"/>
    <property type="match status" value="1"/>
</dbReference>
<protein>
    <submittedName>
        <fullName evidence="8">Cellulase (Glycosyl hydrolase family 5)</fullName>
    </submittedName>
</protein>
<evidence type="ECO:0000256" key="5">
    <source>
        <dbReference type="SAM" id="MobiDB-lite"/>
    </source>
</evidence>
<dbReference type="InterPro" id="IPR050386">
    <property type="entry name" value="Glycosyl_hydrolase_5"/>
</dbReference>
<dbReference type="EMBL" id="CP036526">
    <property type="protein sequence ID" value="QDT11036.1"/>
    <property type="molecule type" value="Genomic_DNA"/>
</dbReference>
<feature type="domain" description="Glycoside hydrolase family 5" evidence="7">
    <location>
        <begin position="81"/>
        <end position="317"/>
    </location>
</feature>
<dbReference type="SUPFAM" id="SSF51445">
    <property type="entry name" value="(Trans)glycosidases"/>
    <property type="match status" value="1"/>
</dbReference>
<dbReference type="PANTHER" id="PTHR31297">
    <property type="entry name" value="GLUCAN ENDO-1,6-BETA-GLUCOSIDASE B"/>
    <property type="match status" value="1"/>
</dbReference>
<evidence type="ECO:0000256" key="1">
    <source>
        <dbReference type="ARBA" id="ARBA00022729"/>
    </source>
</evidence>
<evidence type="ECO:0000256" key="4">
    <source>
        <dbReference type="RuleBase" id="RU361153"/>
    </source>
</evidence>
<dbReference type="GO" id="GO:0005576">
    <property type="term" value="C:extracellular region"/>
    <property type="evidence" value="ECO:0007669"/>
    <property type="project" value="TreeGrafter"/>
</dbReference>
<keyword evidence="2 4" id="KW-0378">Hydrolase</keyword>
<comment type="similarity">
    <text evidence="4">Belongs to the glycosyl hydrolase 5 (cellulase A) family.</text>
</comment>
<sequence length="377" mass="42256" precursor="true">MSNGFSKHLGRFLVAFAAVLVVCDTGSLAADPSAESKLGRVKIASHRFGMTVVAANGDLLRGTSLMIFSYGKSIGKSDHIYDDAYWQLLADSGVNAVRLACFDAWQQAHGAPGSSKPYPFTDFNDPQQTAEILKDYDQVVDAAGRHGMYVMVNYHNTGGYRDPDLASKADSSSQFGYLDTTDSIKRFWQIVAPRYKDRQHVFYELMNEPVQWFPENYTDQVLDDIQTLHDQVRSAAPKTHLVLVSAPNHLTWNPQRGSLVGVARKLKLRGIEFDNASIGVHTYNTKHPQPNQAGPVLKTMKEFPVINTEANLPRESNDTPSDGDGSGFDRDRLISQSMERLKISWFHWKTHSPQELQKTWIDVVLKDAKAKGYFWAK</sequence>
<dbReference type="Pfam" id="PF00150">
    <property type="entry name" value="Cellulase"/>
    <property type="match status" value="1"/>
</dbReference>
<keyword evidence="1 6" id="KW-0732">Signal</keyword>
<dbReference type="InterPro" id="IPR017853">
    <property type="entry name" value="GH"/>
</dbReference>
<dbReference type="PANTHER" id="PTHR31297:SF17">
    <property type="entry name" value="ENDOGLUCANASE"/>
    <property type="match status" value="1"/>
</dbReference>
<evidence type="ECO:0000256" key="6">
    <source>
        <dbReference type="SAM" id="SignalP"/>
    </source>
</evidence>
<dbReference type="AlphaFoldDB" id="A0A517NV86"/>
<dbReference type="Proteomes" id="UP000319817">
    <property type="component" value="Chromosome"/>
</dbReference>
<gene>
    <name evidence="8" type="ORF">K239x_30290</name>
</gene>
<evidence type="ECO:0000256" key="2">
    <source>
        <dbReference type="ARBA" id="ARBA00022801"/>
    </source>
</evidence>
<dbReference type="GO" id="GO:0009251">
    <property type="term" value="P:glucan catabolic process"/>
    <property type="evidence" value="ECO:0007669"/>
    <property type="project" value="TreeGrafter"/>
</dbReference>
<name>A0A517NV86_9BACT</name>